<name>A0A8H7BJJ2_9FUNG</name>
<comment type="caution">
    <text evidence="1">The sequence shown here is derived from an EMBL/GenBank/DDBJ whole genome shotgun (WGS) entry which is preliminary data.</text>
</comment>
<dbReference type="Proteomes" id="UP000605846">
    <property type="component" value="Unassembled WGS sequence"/>
</dbReference>
<reference evidence="1" key="1">
    <citation type="submission" date="2020-01" db="EMBL/GenBank/DDBJ databases">
        <title>Genome Sequencing of Three Apophysomyces-Like Fungal Strains Confirms a Novel Fungal Genus in the Mucoromycota with divergent Burkholderia-like Endosymbiotic Bacteria.</title>
        <authorList>
            <person name="Stajich J.E."/>
            <person name="Macias A.M."/>
            <person name="Carter-House D."/>
            <person name="Lovett B."/>
            <person name="Kasson L.R."/>
            <person name="Berry K."/>
            <person name="Grigoriev I."/>
            <person name="Chang Y."/>
            <person name="Spatafora J."/>
            <person name="Kasson M.T."/>
        </authorList>
    </citation>
    <scope>NUCLEOTIDE SEQUENCE</scope>
    <source>
        <strain evidence="1">NRRL A-21654</strain>
    </source>
</reference>
<gene>
    <name evidence="1" type="ORF">EC973_006872</name>
</gene>
<organism evidence="1 2">
    <name type="scientific">Apophysomyces ossiformis</name>
    <dbReference type="NCBI Taxonomy" id="679940"/>
    <lineage>
        <taxon>Eukaryota</taxon>
        <taxon>Fungi</taxon>
        <taxon>Fungi incertae sedis</taxon>
        <taxon>Mucoromycota</taxon>
        <taxon>Mucoromycotina</taxon>
        <taxon>Mucoromycetes</taxon>
        <taxon>Mucorales</taxon>
        <taxon>Mucorineae</taxon>
        <taxon>Mucoraceae</taxon>
        <taxon>Apophysomyces</taxon>
    </lineage>
</organism>
<dbReference type="OrthoDB" id="2368393at2759"/>
<sequence length="283" mass="31236">AAIIPLTLSFVLQGEAFFNFGSIFKDVANTIKAVDGIVNGIINAASSEITGYETEITCEAPEFKAKVIATNAFCQLRNDEQARGLCKSFGRSCMSLEGTWDCGEVDEGDRERGCYYRPFGTLGASNVILDGDINDRERESRYTRHYHSRWGAHQQSDNPAFEGDEETSTRKELSMYWGKTLASDLVRYKEVYEQGFADVEGTFEDVNGNQVAILTVEAILKLLDMAGIRYPVGQKVCQLCKGTCNRILSGANQDKCKYDACVKFLGGYKGSEAKPSCSKIPLP</sequence>
<keyword evidence="2" id="KW-1185">Reference proteome</keyword>
<protein>
    <submittedName>
        <fullName evidence="1">Uncharacterized protein</fullName>
    </submittedName>
</protein>
<accession>A0A8H7BJJ2</accession>
<proteinExistence type="predicted"/>
<evidence type="ECO:0000313" key="1">
    <source>
        <dbReference type="EMBL" id="KAF7720625.1"/>
    </source>
</evidence>
<dbReference type="AlphaFoldDB" id="A0A8H7BJJ2"/>
<dbReference type="EMBL" id="JABAYA010000464">
    <property type="protein sequence ID" value="KAF7720625.1"/>
    <property type="molecule type" value="Genomic_DNA"/>
</dbReference>
<feature type="non-terminal residue" evidence="1">
    <location>
        <position position="1"/>
    </location>
</feature>
<evidence type="ECO:0000313" key="2">
    <source>
        <dbReference type="Proteomes" id="UP000605846"/>
    </source>
</evidence>